<organism evidence="2 3">
    <name type="scientific">Hericium alpestre</name>
    <dbReference type="NCBI Taxonomy" id="135208"/>
    <lineage>
        <taxon>Eukaryota</taxon>
        <taxon>Fungi</taxon>
        <taxon>Dikarya</taxon>
        <taxon>Basidiomycota</taxon>
        <taxon>Agaricomycotina</taxon>
        <taxon>Agaricomycetes</taxon>
        <taxon>Russulales</taxon>
        <taxon>Hericiaceae</taxon>
        <taxon>Hericium</taxon>
    </lineage>
</organism>
<evidence type="ECO:0000256" key="1">
    <source>
        <dbReference type="SAM" id="SignalP"/>
    </source>
</evidence>
<dbReference type="EMBL" id="SFCI01001128">
    <property type="protein sequence ID" value="TFY76694.1"/>
    <property type="molecule type" value="Genomic_DNA"/>
</dbReference>
<protein>
    <submittedName>
        <fullName evidence="2">Uncharacterized protein</fullName>
    </submittedName>
</protein>
<keyword evidence="1" id="KW-0732">Signal</keyword>
<dbReference type="OrthoDB" id="3249523at2759"/>
<name>A0A4Y9ZR14_9AGAM</name>
<dbReference type="AlphaFoldDB" id="A0A4Y9ZR14"/>
<feature type="chain" id="PRO_5021260983" evidence="1">
    <location>
        <begin position="20"/>
        <end position="316"/>
    </location>
</feature>
<comment type="caution">
    <text evidence="2">The sequence shown here is derived from an EMBL/GenBank/DDBJ whole genome shotgun (WGS) entry which is preliminary data.</text>
</comment>
<accession>A0A4Y9ZR14</accession>
<sequence length="316" mass="33306">MPAIHRLLAISTLAISALANPLSPIVARDNSTTFQACTSPLEVSTTSVQVGNNTVTLTTLACTSQLQSNGLLGILCPILGLFCPCPPPKPKPPKTKTFTTTKTATKLKTTTDVETKTKTKTVTSVQTSTVTDTDSKTKTEVFTTTAVVTETDTETDTLTATETDTLTLIGTTTETDTITDTATVTATATITETPPPLPSPSDVCGKTCTTTCSEDGGQLPPDSDDCQVIKDSIAIFEGNSGPTFTVDPLHIQQLVFGTCRYFFENLGTTPLEYCWQDLATTGGLAGTQCFPPNTPFSTLAICESADQTWEVGVSHA</sequence>
<proteinExistence type="predicted"/>
<gene>
    <name evidence="2" type="ORF">EWM64_g7317</name>
</gene>
<keyword evidence="3" id="KW-1185">Reference proteome</keyword>
<evidence type="ECO:0000313" key="2">
    <source>
        <dbReference type="EMBL" id="TFY76694.1"/>
    </source>
</evidence>
<evidence type="ECO:0000313" key="3">
    <source>
        <dbReference type="Proteomes" id="UP000298061"/>
    </source>
</evidence>
<feature type="signal peptide" evidence="1">
    <location>
        <begin position="1"/>
        <end position="19"/>
    </location>
</feature>
<dbReference type="Proteomes" id="UP000298061">
    <property type="component" value="Unassembled WGS sequence"/>
</dbReference>
<reference evidence="2 3" key="1">
    <citation type="submission" date="2019-02" db="EMBL/GenBank/DDBJ databases">
        <title>Genome sequencing of the rare red list fungi Hericium alpestre (H. flagellum).</title>
        <authorList>
            <person name="Buettner E."/>
            <person name="Kellner H."/>
        </authorList>
    </citation>
    <scope>NUCLEOTIDE SEQUENCE [LARGE SCALE GENOMIC DNA]</scope>
    <source>
        <strain evidence="2 3">DSM 108284</strain>
    </source>
</reference>
<dbReference type="STRING" id="135208.A0A4Y9ZR14"/>